<reference evidence="2" key="1">
    <citation type="journal article" date="2024" name="J Bioinform Genom">
        <title>Complete genome sequence of the type strain bacterium Sphaerochaeta associata GLS2t (VKM B-2742)t.</title>
        <authorList>
            <person name="Troshina O.Y."/>
            <person name="Tepeeva A.N."/>
            <person name="Arzamasceva V.O."/>
            <person name="Whitman W.B."/>
            <person name="Varghese N."/>
            <person name="Shapiro N."/>
            <person name="Woyke T."/>
            <person name="Kripides N.C."/>
            <person name="Vasilenko O.V."/>
        </authorList>
    </citation>
    <scope>NUCLEOTIDE SEQUENCE [LARGE SCALE GENOMIC DNA]</scope>
    <source>
        <strain evidence="2">GLS2T</strain>
    </source>
</reference>
<evidence type="ECO:0000313" key="1">
    <source>
        <dbReference type="EMBL" id="UOM50244.1"/>
    </source>
</evidence>
<name>A0ABY4DB01_9SPIR</name>
<dbReference type="SUPFAM" id="SSF52777">
    <property type="entry name" value="CoA-dependent acyltransferases"/>
    <property type="match status" value="1"/>
</dbReference>
<dbReference type="Pfam" id="PF00302">
    <property type="entry name" value="CAT"/>
    <property type="match status" value="1"/>
</dbReference>
<protein>
    <submittedName>
        <fullName evidence="1">CatA-like O-acetyltransferase</fullName>
    </submittedName>
</protein>
<dbReference type="InterPro" id="IPR001707">
    <property type="entry name" value="Cmp_AcTrfase"/>
</dbReference>
<dbReference type="RefSeq" id="WP_244771635.1">
    <property type="nucleotide sequence ID" value="NZ_CP094929.1"/>
</dbReference>
<dbReference type="InterPro" id="IPR023213">
    <property type="entry name" value="CAT-like_dom_sf"/>
</dbReference>
<dbReference type="EMBL" id="CP094929">
    <property type="protein sequence ID" value="UOM50244.1"/>
    <property type="molecule type" value="Genomic_DNA"/>
</dbReference>
<gene>
    <name evidence="1" type="ORF">MUG09_11835</name>
</gene>
<proteinExistence type="predicted"/>
<dbReference type="PANTHER" id="PTHR38474:SF1">
    <property type="entry name" value="SLR0299 PROTEIN"/>
    <property type="match status" value="1"/>
</dbReference>
<dbReference type="Gene3D" id="3.30.559.10">
    <property type="entry name" value="Chloramphenicol acetyltransferase-like domain"/>
    <property type="match status" value="1"/>
</dbReference>
<dbReference type="Proteomes" id="UP000829708">
    <property type="component" value="Chromosome"/>
</dbReference>
<keyword evidence="2" id="KW-1185">Reference proteome</keyword>
<sequence>MEPSYCVTVELDVTHFLGRVRSLGCSFTFSMVHLVTSCAQEIEEFRYRFLDGRVVLYKKINTACTYLDEQSDLFKVVYVPMQDSLPDYLAEAAARVKAQKEYFTGPLANDVFQFSPMPWLSYTHISHTISGKKDASTPLFDWGKYTVKDGKWLLPFSVQAHHSFVDGLHIAKLADSIQKHLDAF</sequence>
<dbReference type="PANTHER" id="PTHR38474">
    <property type="entry name" value="SLR0299 PROTEIN"/>
    <property type="match status" value="1"/>
</dbReference>
<evidence type="ECO:0000313" key="2">
    <source>
        <dbReference type="Proteomes" id="UP000829708"/>
    </source>
</evidence>
<organism evidence="1 2">
    <name type="scientific">Sphaerochaeta associata</name>
    <dbReference type="NCBI Taxonomy" id="1129264"/>
    <lineage>
        <taxon>Bacteria</taxon>
        <taxon>Pseudomonadati</taxon>
        <taxon>Spirochaetota</taxon>
        <taxon>Spirochaetia</taxon>
        <taxon>Spirochaetales</taxon>
        <taxon>Sphaerochaetaceae</taxon>
        <taxon>Sphaerochaeta</taxon>
    </lineage>
</organism>
<dbReference type="SMART" id="SM01059">
    <property type="entry name" value="CAT"/>
    <property type="match status" value="1"/>
</dbReference>
<accession>A0ABY4DB01</accession>